<keyword evidence="6 8" id="KW-1133">Transmembrane helix</keyword>
<evidence type="ECO:0000256" key="5">
    <source>
        <dbReference type="ARBA" id="ARBA00022692"/>
    </source>
</evidence>
<evidence type="ECO:0000256" key="4">
    <source>
        <dbReference type="ARBA" id="ARBA00022475"/>
    </source>
</evidence>
<dbReference type="OrthoDB" id="9761056at2"/>
<dbReference type="PANTHER" id="PTHR30003">
    <property type="entry name" value="L-LACTATE PERMEASE"/>
    <property type="match status" value="1"/>
</dbReference>
<evidence type="ECO:0000256" key="7">
    <source>
        <dbReference type="ARBA" id="ARBA00023136"/>
    </source>
</evidence>
<keyword evidence="7 8" id="KW-0472">Membrane</keyword>
<dbReference type="GO" id="GO:0015129">
    <property type="term" value="F:lactate transmembrane transporter activity"/>
    <property type="evidence" value="ECO:0007669"/>
    <property type="project" value="UniProtKB-UniRule"/>
</dbReference>
<organism evidence="9 10">
    <name type="scientific">Sphingobacterium olei</name>
    <dbReference type="NCBI Taxonomy" id="2571155"/>
    <lineage>
        <taxon>Bacteria</taxon>
        <taxon>Pseudomonadati</taxon>
        <taxon>Bacteroidota</taxon>
        <taxon>Sphingobacteriia</taxon>
        <taxon>Sphingobacteriales</taxon>
        <taxon>Sphingobacteriaceae</taxon>
        <taxon>Sphingobacterium</taxon>
    </lineage>
</organism>
<comment type="function">
    <text evidence="8">Uptake of L-lactate across the membrane. Can also transport D-lactate and glycolate.</text>
</comment>
<proteinExistence type="inferred from homology"/>
<dbReference type="GO" id="GO:0015295">
    <property type="term" value="F:solute:proton symporter activity"/>
    <property type="evidence" value="ECO:0007669"/>
    <property type="project" value="TreeGrafter"/>
</dbReference>
<keyword evidence="3 8" id="KW-0813">Transport</keyword>
<keyword evidence="5 8" id="KW-0812">Transmembrane</keyword>
<dbReference type="PANTHER" id="PTHR30003:SF0">
    <property type="entry name" value="GLYCOLATE PERMEASE GLCA-RELATED"/>
    <property type="match status" value="1"/>
</dbReference>
<comment type="subcellular location">
    <subcellularLocation>
        <location evidence="1 8">Cell membrane</location>
        <topology evidence="1 8">Multi-pass membrane protein</topology>
    </subcellularLocation>
</comment>
<comment type="similarity">
    <text evidence="2 8">Belongs to the lactate permease family.</text>
</comment>
<evidence type="ECO:0000256" key="6">
    <source>
        <dbReference type="ARBA" id="ARBA00022989"/>
    </source>
</evidence>
<dbReference type="AlphaFoldDB" id="A0A4V5MM85"/>
<dbReference type="GO" id="GO:0005886">
    <property type="term" value="C:plasma membrane"/>
    <property type="evidence" value="ECO:0007669"/>
    <property type="project" value="UniProtKB-SubCell"/>
</dbReference>
<evidence type="ECO:0000313" key="9">
    <source>
        <dbReference type="EMBL" id="TJZ60048.1"/>
    </source>
</evidence>
<gene>
    <name evidence="9" type="ORF">FAZ15_14280</name>
</gene>
<sequence>MILENWTLVISFTMLLFGVFVLRKLWLGALGAILFVLLSKTILLPDVDFAHGPLISGSIISVELALLLFGAYLFYNTLSANGHFSKFMEVTSSLSSKLFVLIILCVFMGSFMEGIAGFGIPAMLIAPLLITLGFKPLTSIVLPLTANTTAVTFGALGTPLKVGLGIYESDSTVVFTLLLNSLPALAMPFLLAFLYSKTEQADVQWKKNWGMLLGAGFSFAVPYLLTGLLSVEYPSVVAGFVGLLLFASFFVPKNENPPFIFWMKTFYPYFLFVIFLLVAKYFLSSFYWNIDGSIRPLPLYQPGLVFIMTSIFYLCIIQKNKLVFQLGSQIKETFLKTGKATTTIFLLVCLSQLIQEDLSGITQQYYHGLNETTKIFVNPLIGVMGSFISGSATMSNLLFGEAIKSAESIGGTLPLFLALLHSGSAIGNSISLQNIIMVKSVVKEPTIGYASILQYSLLVVGLYVFTIILLSFLIIK</sequence>
<feature type="transmembrane region" description="Helical" evidence="8">
    <location>
        <begin position="6"/>
        <end position="22"/>
    </location>
</feature>
<feature type="transmembrane region" description="Helical" evidence="8">
    <location>
        <begin position="266"/>
        <end position="287"/>
    </location>
</feature>
<feature type="transmembrane region" description="Helical" evidence="8">
    <location>
        <begin position="55"/>
        <end position="75"/>
    </location>
</feature>
<feature type="transmembrane region" description="Helical" evidence="8">
    <location>
        <begin position="208"/>
        <end position="229"/>
    </location>
</feature>
<keyword evidence="10" id="KW-1185">Reference proteome</keyword>
<feature type="transmembrane region" description="Helical" evidence="8">
    <location>
        <begin position="172"/>
        <end position="196"/>
    </location>
</feature>
<feature type="transmembrane region" description="Helical" evidence="8">
    <location>
        <begin position="235"/>
        <end position="254"/>
    </location>
</feature>
<evidence type="ECO:0000313" key="10">
    <source>
        <dbReference type="Proteomes" id="UP000306808"/>
    </source>
</evidence>
<dbReference type="RefSeq" id="WP_136901989.1">
    <property type="nucleotide sequence ID" value="NZ_SUME01000005.1"/>
</dbReference>
<name>A0A4V5MM85_9SPHI</name>
<dbReference type="Pfam" id="PF02652">
    <property type="entry name" value="Lactate_perm"/>
    <property type="match status" value="2"/>
</dbReference>
<feature type="transmembrane region" description="Helical" evidence="8">
    <location>
        <begin position="411"/>
        <end position="432"/>
    </location>
</feature>
<feature type="transmembrane region" description="Helical" evidence="8">
    <location>
        <begin position="452"/>
        <end position="475"/>
    </location>
</feature>
<keyword evidence="4 8" id="KW-1003">Cell membrane</keyword>
<evidence type="ECO:0000256" key="8">
    <source>
        <dbReference type="RuleBase" id="RU365092"/>
    </source>
</evidence>
<dbReference type="EMBL" id="SUME01000005">
    <property type="protein sequence ID" value="TJZ60048.1"/>
    <property type="molecule type" value="Genomic_DNA"/>
</dbReference>
<evidence type="ECO:0000256" key="1">
    <source>
        <dbReference type="ARBA" id="ARBA00004651"/>
    </source>
</evidence>
<feature type="transmembrane region" description="Helical" evidence="8">
    <location>
        <begin position="375"/>
        <end position="399"/>
    </location>
</feature>
<evidence type="ECO:0000256" key="3">
    <source>
        <dbReference type="ARBA" id="ARBA00022448"/>
    </source>
</evidence>
<evidence type="ECO:0000256" key="2">
    <source>
        <dbReference type="ARBA" id="ARBA00010100"/>
    </source>
</evidence>
<reference evidence="9 10" key="1">
    <citation type="submission" date="2019-04" db="EMBL/GenBank/DDBJ databases">
        <title>Sphingobacterium olei sp. nov., isolated from oil-contaminated soil.</title>
        <authorList>
            <person name="Liu B."/>
        </authorList>
    </citation>
    <scope>NUCLEOTIDE SEQUENCE [LARGE SCALE GENOMIC DNA]</scope>
    <source>
        <strain evidence="9 10">HAL-9</strain>
    </source>
</reference>
<comment type="caution">
    <text evidence="9">The sequence shown here is derived from an EMBL/GenBank/DDBJ whole genome shotgun (WGS) entry which is preliminary data.</text>
</comment>
<feature type="transmembrane region" description="Helical" evidence="8">
    <location>
        <begin position="299"/>
        <end position="316"/>
    </location>
</feature>
<accession>A0A4V5MM85</accession>
<dbReference type="Proteomes" id="UP000306808">
    <property type="component" value="Unassembled WGS sequence"/>
</dbReference>
<feature type="transmembrane region" description="Helical" evidence="8">
    <location>
        <begin position="115"/>
        <end position="134"/>
    </location>
</feature>
<feature type="transmembrane region" description="Helical" evidence="8">
    <location>
        <begin position="87"/>
        <end position="109"/>
    </location>
</feature>
<feature type="transmembrane region" description="Helical" evidence="8">
    <location>
        <begin position="141"/>
        <end position="160"/>
    </location>
</feature>
<protein>
    <recommendedName>
        <fullName evidence="8">L-lactate permease</fullName>
    </recommendedName>
</protein>
<dbReference type="InterPro" id="IPR003804">
    <property type="entry name" value="Lactate_perm"/>
</dbReference>
<feature type="transmembrane region" description="Helical" evidence="8">
    <location>
        <begin position="27"/>
        <end position="43"/>
    </location>
</feature>